<accession>A0ABW1RPQ5</accession>
<organism evidence="1 2">
    <name type="scientific">Companilactobacillus huachuanensis</name>
    <dbReference type="NCBI Taxonomy" id="2559914"/>
    <lineage>
        <taxon>Bacteria</taxon>
        <taxon>Bacillati</taxon>
        <taxon>Bacillota</taxon>
        <taxon>Bacilli</taxon>
        <taxon>Lactobacillales</taxon>
        <taxon>Lactobacillaceae</taxon>
        <taxon>Companilactobacillus</taxon>
    </lineage>
</organism>
<comment type="caution">
    <text evidence="1">The sequence shown here is derived from an EMBL/GenBank/DDBJ whole genome shotgun (WGS) entry which is preliminary data.</text>
</comment>
<evidence type="ECO:0000313" key="2">
    <source>
        <dbReference type="Proteomes" id="UP001596288"/>
    </source>
</evidence>
<dbReference type="Gene3D" id="3.30.530.20">
    <property type="match status" value="1"/>
</dbReference>
<dbReference type="RefSeq" id="WP_137610675.1">
    <property type="nucleotide sequence ID" value="NZ_BJDF01000003.1"/>
</dbReference>
<sequence length="140" mass="16308">MQKLFKNEILIKADKDTVKNFLVKAPNLLQWNWAIGSIKEINEDTYAIHRDVDALNKDEIVEIRQDNKDKIIFQSTTGKLEYQLIFRLSEESGYTRVTEELYPTNNLKLPLGLFSPIVKNAFNKNLHSLKNLLELQVTKM</sequence>
<name>A0ABW1RPQ5_9LACO</name>
<dbReference type="Proteomes" id="UP001596288">
    <property type="component" value="Unassembled WGS sequence"/>
</dbReference>
<protein>
    <recommendedName>
        <fullName evidence="3">SRPBCC family protein</fullName>
    </recommendedName>
</protein>
<reference evidence="2" key="1">
    <citation type="journal article" date="2019" name="Int. J. Syst. Evol. Microbiol.">
        <title>The Global Catalogue of Microorganisms (GCM) 10K type strain sequencing project: providing services to taxonomists for standard genome sequencing and annotation.</title>
        <authorList>
            <consortium name="The Broad Institute Genomics Platform"/>
            <consortium name="The Broad Institute Genome Sequencing Center for Infectious Disease"/>
            <person name="Wu L."/>
            <person name="Ma J."/>
        </authorList>
    </citation>
    <scope>NUCLEOTIDE SEQUENCE [LARGE SCALE GENOMIC DNA]</scope>
    <source>
        <strain evidence="2">CCM 8927</strain>
    </source>
</reference>
<gene>
    <name evidence="1" type="ORF">ACFQAV_08700</name>
</gene>
<evidence type="ECO:0000313" key="1">
    <source>
        <dbReference type="EMBL" id="MFC6176918.1"/>
    </source>
</evidence>
<dbReference type="EMBL" id="JBHSSF010000020">
    <property type="protein sequence ID" value="MFC6176918.1"/>
    <property type="molecule type" value="Genomic_DNA"/>
</dbReference>
<evidence type="ECO:0008006" key="3">
    <source>
        <dbReference type="Google" id="ProtNLM"/>
    </source>
</evidence>
<proteinExistence type="predicted"/>
<dbReference type="SUPFAM" id="SSF55961">
    <property type="entry name" value="Bet v1-like"/>
    <property type="match status" value="1"/>
</dbReference>
<dbReference type="InterPro" id="IPR023393">
    <property type="entry name" value="START-like_dom_sf"/>
</dbReference>
<keyword evidence="2" id="KW-1185">Reference proteome</keyword>